<gene>
    <name evidence="2" type="ORF">METZ01_LOCUS275232</name>
</gene>
<sequence>MVNLLKYLIACLLYYCFLFADNNFPYAVALGIAQDGGAPHAGCNKICCEDRWDNPQKQFRVTCLGIVDPQTQEVWMIDATPDFPQQLNDLTQNGRYKLSGIFLTHAHIGHYTGLIHLGREVMGAKEIPVYVMPRMKHFLESNGPWNQLISLKQIILMPLEDHGIVKLNDNLSITPFTVPHRDEYSETVGFQVSGLTSKLIFIPDIDKWDKWGKNIREVIKDNDYILIDGTFFGQGEIPNRNMAEIPHPSIEESMDRFSDLSVNNRSKVFFIHLNHTNPALDSNSIRREKIIGNGYDIAQRNQKFRL</sequence>
<dbReference type="PANTHER" id="PTHR42663">
    <property type="entry name" value="HYDROLASE C777.06C-RELATED-RELATED"/>
    <property type="match status" value="1"/>
</dbReference>
<dbReference type="AlphaFoldDB" id="A0A382KDE8"/>
<evidence type="ECO:0000313" key="2">
    <source>
        <dbReference type="EMBL" id="SVC22378.1"/>
    </source>
</evidence>
<protein>
    <recommendedName>
        <fullName evidence="1">Metallo-beta-lactamase domain-containing protein</fullName>
    </recommendedName>
</protein>
<proteinExistence type="predicted"/>
<name>A0A382KDE8_9ZZZZ</name>
<evidence type="ECO:0000259" key="1">
    <source>
        <dbReference type="Pfam" id="PF12706"/>
    </source>
</evidence>
<organism evidence="2">
    <name type="scientific">marine metagenome</name>
    <dbReference type="NCBI Taxonomy" id="408172"/>
    <lineage>
        <taxon>unclassified sequences</taxon>
        <taxon>metagenomes</taxon>
        <taxon>ecological metagenomes</taxon>
    </lineage>
</organism>
<feature type="domain" description="Metallo-beta-lactamase" evidence="1">
    <location>
        <begin position="76"/>
        <end position="272"/>
    </location>
</feature>
<accession>A0A382KDE8</accession>
<dbReference type="SUPFAM" id="SSF56281">
    <property type="entry name" value="Metallo-hydrolase/oxidoreductase"/>
    <property type="match status" value="1"/>
</dbReference>
<dbReference type="InterPro" id="IPR001279">
    <property type="entry name" value="Metallo-B-lactamas"/>
</dbReference>
<dbReference type="EMBL" id="UINC01079917">
    <property type="protein sequence ID" value="SVC22378.1"/>
    <property type="molecule type" value="Genomic_DNA"/>
</dbReference>
<dbReference type="PANTHER" id="PTHR42663:SF6">
    <property type="entry name" value="HYDROLASE C777.06C-RELATED"/>
    <property type="match status" value="1"/>
</dbReference>
<dbReference type="Pfam" id="PF12706">
    <property type="entry name" value="Lactamase_B_2"/>
    <property type="match status" value="1"/>
</dbReference>
<dbReference type="Gene3D" id="3.60.15.10">
    <property type="entry name" value="Ribonuclease Z/Hydroxyacylglutathione hydrolase-like"/>
    <property type="match status" value="1"/>
</dbReference>
<dbReference type="InterPro" id="IPR036866">
    <property type="entry name" value="RibonucZ/Hydroxyglut_hydro"/>
</dbReference>
<reference evidence="2" key="1">
    <citation type="submission" date="2018-05" db="EMBL/GenBank/DDBJ databases">
        <authorList>
            <person name="Lanie J.A."/>
            <person name="Ng W.-L."/>
            <person name="Kazmierczak K.M."/>
            <person name="Andrzejewski T.M."/>
            <person name="Davidsen T.M."/>
            <person name="Wayne K.J."/>
            <person name="Tettelin H."/>
            <person name="Glass J.I."/>
            <person name="Rusch D."/>
            <person name="Podicherti R."/>
            <person name="Tsui H.-C.T."/>
            <person name="Winkler M.E."/>
        </authorList>
    </citation>
    <scope>NUCLEOTIDE SEQUENCE</scope>
</reference>